<dbReference type="GO" id="GO:0016747">
    <property type="term" value="F:acyltransferase activity, transferring groups other than amino-acyl groups"/>
    <property type="evidence" value="ECO:0007669"/>
    <property type="project" value="InterPro"/>
</dbReference>
<evidence type="ECO:0000259" key="1">
    <source>
        <dbReference type="PROSITE" id="PS51186"/>
    </source>
</evidence>
<dbReference type="SUPFAM" id="SSF55729">
    <property type="entry name" value="Acyl-CoA N-acyltransferases (Nat)"/>
    <property type="match status" value="1"/>
</dbReference>
<dbReference type="EMBL" id="JACRSU010000005">
    <property type="protein sequence ID" value="MBC8541665.1"/>
    <property type="molecule type" value="Genomic_DNA"/>
</dbReference>
<dbReference type="Pfam" id="PF00583">
    <property type="entry name" value="Acetyltransf_1"/>
    <property type="match status" value="1"/>
</dbReference>
<evidence type="ECO:0000313" key="2">
    <source>
        <dbReference type="EMBL" id="MBC8541665.1"/>
    </source>
</evidence>
<dbReference type="Gene3D" id="3.40.630.30">
    <property type="match status" value="1"/>
</dbReference>
<feature type="domain" description="N-acetyltransferase" evidence="1">
    <location>
        <begin position="100"/>
        <end position="249"/>
    </location>
</feature>
<evidence type="ECO:0000313" key="3">
    <source>
        <dbReference type="Proteomes" id="UP000611762"/>
    </source>
</evidence>
<protein>
    <submittedName>
        <fullName evidence="2">GNAT family N-acetyltransferase</fullName>
    </submittedName>
</protein>
<dbReference type="CDD" id="cd04301">
    <property type="entry name" value="NAT_SF"/>
    <property type="match status" value="1"/>
</dbReference>
<reference evidence="2" key="1">
    <citation type="submission" date="2020-08" db="EMBL/GenBank/DDBJ databases">
        <title>Genome public.</title>
        <authorList>
            <person name="Liu C."/>
            <person name="Sun Q."/>
        </authorList>
    </citation>
    <scope>NUCLEOTIDE SEQUENCE</scope>
    <source>
        <strain evidence="2">H8</strain>
    </source>
</reference>
<name>A0A926DQW6_9FIRM</name>
<organism evidence="2 3">
    <name type="scientific">Congzhengia minquanensis</name>
    <dbReference type="NCBI Taxonomy" id="2763657"/>
    <lineage>
        <taxon>Bacteria</taxon>
        <taxon>Bacillati</taxon>
        <taxon>Bacillota</taxon>
        <taxon>Clostridia</taxon>
        <taxon>Eubacteriales</taxon>
        <taxon>Oscillospiraceae</taxon>
        <taxon>Congzhengia</taxon>
    </lineage>
</organism>
<dbReference type="AlphaFoldDB" id="A0A926DQW6"/>
<keyword evidence="3" id="KW-1185">Reference proteome</keyword>
<dbReference type="RefSeq" id="WP_249313692.1">
    <property type="nucleotide sequence ID" value="NZ_JACRSU010000005.1"/>
</dbReference>
<proteinExistence type="predicted"/>
<gene>
    <name evidence="2" type="ORF">H8698_11820</name>
</gene>
<accession>A0A926DQW6</accession>
<dbReference type="Proteomes" id="UP000611762">
    <property type="component" value="Unassembled WGS sequence"/>
</dbReference>
<comment type="caution">
    <text evidence="2">The sequence shown here is derived from an EMBL/GenBank/DDBJ whole genome shotgun (WGS) entry which is preliminary data.</text>
</comment>
<dbReference type="PROSITE" id="PS51186">
    <property type="entry name" value="GNAT"/>
    <property type="match status" value="1"/>
</dbReference>
<sequence>MSFAVHGLAWDTEYFGFPCANIDISGTLSDNDAKELVRLSRQYRFVTIHNPDALIGNEKTILSLPNTIKTDVNIRLCSSDPAGIEGAVSALPLEIKEGYSVVLDNNMPLSPDVFDAVQGSFVHSRFYQDKHITTEKADGVFYNWLKNAQNRPDKYFCICRYQGRCAGVMLLSFIDKKSIVIELLSVCKTFQNTGIGTLMMRRLGVFRAEKNVTKILVGTQERNSAALAFYKKNNFKTDRKTHIYHMWNN</sequence>
<dbReference type="InterPro" id="IPR000182">
    <property type="entry name" value="GNAT_dom"/>
</dbReference>
<dbReference type="InterPro" id="IPR016181">
    <property type="entry name" value="Acyl_CoA_acyltransferase"/>
</dbReference>